<dbReference type="Proteomes" id="UP000004080">
    <property type="component" value="Unassembled WGS sequence"/>
</dbReference>
<accession>I8AJ59</accession>
<keyword evidence="6 13" id="KW-0812">Transmembrane</keyword>
<keyword evidence="9" id="KW-0862">Zinc</keyword>
<dbReference type="InterPro" id="IPR052348">
    <property type="entry name" value="Metallopeptidase_M50B"/>
</dbReference>
<evidence type="ECO:0000256" key="10">
    <source>
        <dbReference type="ARBA" id="ARBA00022989"/>
    </source>
</evidence>
<dbReference type="EMBL" id="AKKV01000025">
    <property type="protein sequence ID" value="EIT85524.1"/>
    <property type="molecule type" value="Genomic_DNA"/>
</dbReference>
<gene>
    <name evidence="15" type="ORF">A374_09813</name>
</gene>
<feature type="transmembrane region" description="Helical" evidence="13">
    <location>
        <begin position="12"/>
        <end position="36"/>
    </location>
</feature>
<name>I8AJ59_9BACL</name>
<keyword evidence="16" id="KW-1185">Reference proteome</keyword>
<keyword evidence="11 15" id="KW-0482">Metalloprotease</keyword>
<dbReference type="CDD" id="cd06158">
    <property type="entry name" value="S2P-M50_like_1"/>
    <property type="match status" value="1"/>
</dbReference>
<comment type="caution">
    <text evidence="15">The sequence shown here is derived from an EMBL/GenBank/DDBJ whole genome shotgun (WGS) entry which is preliminary data.</text>
</comment>
<dbReference type="InterPro" id="IPR008915">
    <property type="entry name" value="Peptidase_M50"/>
</dbReference>
<evidence type="ECO:0000256" key="4">
    <source>
        <dbReference type="ARBA" id="ARBA00022475"/>
    </source>
</evidence>
<organism evidence="15 16">
    <name type="scientific">Fictibacillus macauensis ZFHKF-1</name>
    <dbReference type="NCBI Taxonomy" id="1196324"/>
    <lineage>
        <taxon>Bacteria</taxon>
        <taxon>Bacillati</taxon>
        <taxon>Bacillota</taxon>
        <taxon>Bacilli</taxon>
        <taxon>Bacillales</taxon>
        <taxon>Fictibacillaceae</taxon>
        <taxon>Fictibacillus</taxon>
    </lineage>
</organism>
<dbReference type="AlphaFoldDB" id="I8AJ59"/>
<dbReference type="RefSeq" id="WP_007202049.1">
    <property type="nucleotide sequence ID" value="NZ_AKKV01000025.1"/>
</dbReference>
<evidence type="ECO:0000256" key="13">
    <source>
        <dbReference type="SAM" id="Phobius"/>
    </source>
</evidence>
<dbReference type="GO" id="GO:0008237">
    <property type="term" value="F:metallopeptidase activity"/>
    <property type="evidence" value="ECO:0007669"/>
    <property type="project" value="UniProtKB-KW"/>
</dbReference>
<dbReference type="OrthoDB" id="9800627at2"/>
<feature type="domain" description="Peptidase M50" evidence="14">
    <location>
        <begin position="15"/>
        <end position="189"/>
    </location>
</feature>
<dbReference type="STRING" id="1196324.A374_09813"/>
<evidence type="ECO:0000256" key="8">
    <source>
        <dbReference type="ARBA" id="ARBA00022801"/>
    </source>
</evidence>
<keyword evidence="4" id="KW-1003">Cell membrane</keyword>
<evidence type="ECO:0000313" key="16">
    <source>
        <dbReference type="Proteomes" id="UP000004080"/>
    </source>
</evidence>
<evidence type="ECO:0000259" key="14">
    <source>
        <dbReference type="Pfam" id="PF02163"/>
    </source>
</evidence>
<evidence type="ECO:0000256" key="7">
    <source>
        <dbReference type="ARBA" id="ARBA00022723"/>
    </source>
</evidence>
<evidence type="ECO:0000256" key="9">
    <source>
        <dbReference type="ARBA" id="ARBA00022833"/>
    </source>
</evidence>
<evidence type="ECO:0000256" key="5">
    <source>
        <dbReference type="ARBA" id="ARBA00022670"/>
    </source>
</evidence>
<feature type="transmembrane region" description="Helical" evidence="13">
    <location>
        <begin position="56"/>
        <end position="76"/>
    </location>
</feature>
<reference evidence="15 16" key="1">
    <citation type="journal article" date="2012" name="J. Bacteriol.">
        <title>Genome of Bacillus macauensis ZFHKF-1, a Long-Chain-Forming Bacterium.</title>
        <authorList>
            <person name="Cai L."/>
            <person name="Zhang T."/>
        </authorList>
    </citation>
    <scope>NUCLEOTIDE SEQUENCE [LARGE SCALE GENOMIC DNA]</scope>
    <source>
        <strain evidence="15 16">ZFHKF-1</strain>
    </source>
</reference>
<evidence type="ECO:0000256" key="6">
    <source>
        <dbReference type="ARBA" id="ARBA00022692"/>
    </source>
</evidence>
<feature type="transmembrane region" description="Helical" evidence="13">
    <location>
        <begin position="134"/>
        <end position="153"/>
    </location>
</feature>
<dbReference type="GO" id="GO:0006508">
    <property type="term" value="P:proteolysis"/>
    <property type="evidence" value="ECO:0007669"/>
    <property type="project" value="UniProtKB-KW"/>
</dbReference>
<comment type="similarity">
    <text evidence="3">Belongs to the peptidase M50B family.</text>
</comment>
<dbReference type="GO" id="GO:0005886">
    <property type="term" value="C:plasma membrane"/>
    <property type="evidence" value="ECO:0007669"/>
    <property type="project" value="UniProtKB-SubCell"/>
</dbReference>
<proteinExistence type="inferred from homology"/>
<dbReference type="GO" id="GO:0046872">
    <property type="term" value="F:metal ion binding"/>
    <property type="evidence" value="ECO:0007669"/>
    <property type="project" value="UniProtKB-KW"/>
</dbReference>
<evidence type="ECO:0000256" key="11">
    <source>
        <dbReference type="ARBA" id="ARBA00023049"/>
    </source>
</evidence>
<evidence type="ECO:0000256" key="3">
    <source>
        <dbReference type="ARBA" id="ARBA00007931"/>
    </source>
</evidence>
<keyword evidence="8" id="KW-0378">Hydrolase</keyword>
<dbReference type="InterPro" id="IPR044537">
    <property type="entry name" value="Rip2-like"/>
</dbReference>
<evidence type="ECO:0000256" key="1">
    <source>
        <dbReference type="ARBA" id="ARBA00001947"/>
    </source>
</evidence>
<sequence>MDNYFAFNLDQLPFVIIALILAFTVHEFAHAIVAHWCGDSTPKNMGRLTLSPVRHLDPIGTILLLIAGFGWARPVLVDRRQFKHPHLYSIFVSIAGPLSNLLLATLTIAFLYVLAFTGLLAQMPDSLAEFVQRLLSMMFYMNVMLFVFNLLPVPPLDGYRILEDLAPDYIRKRMIQYEYVGVLVFLVLLVTPLKNYTLNPILSNIIPSVMNVINQFVRGLFT</sequence>
<dbReference type="Pfam" id="PF02163">
    <property type="entry name" value="Peptidase_M50"/>
    <property type="match status" value="1"/>
</dbReference>
<keyword evidence="10 13" id="KW-1133">Transmembrane helix</keyword>
<keyword evidence="12 13" id="KW-0472">Membrane</keyword>
<feature type="transmembrane region" description="Helical" evidence="13">
    <location>
        <begin position="174"/>
        <end position="193"/>
    </location>
</feature>
<evidence type="ECO:0000256" key="12">
    <source>
        <dbReference type="ARBA" id="ARBA00023136"/>
    </source>
</evidence>
<dbReference type="PATRIC" id="fig|1196324.3.peg.2002"/>
<protein>
    <submittedName>
        <fullName evidence="15">Membrane metalloprotease</fullName>
    </submittedName>
</protein>
<keyword evidence="7" id="KW-0479">Metal-binding</keyword>
<evidence type="ECO:0000256" key="2">
    <source>
        <dbReference type="ARBA" id="ARBA00004651"/>
    </source>
</evidence>
<feature type="transmembrane region" description="Helical" evidence="13">
    <location>
        <begin position="88"/>
        <end position="114"/>
    </location>
</feature>
<dbReference type="PANTHER" id="PTHR35864:SF1">
    <property type="entry name" value="ZINC METALLOPROTEASE YWHC-RELATED"/>
    <property type="match status" value="1"/>
</dbReference>
<comment type="subcellular location">
    <subcellularLocation>
        <location evidence="2">Cell membrane</location>
        <topology evidence="2">Multi-pass membrane protein</topology>
    </subcellularLocation>
</comment>
<dbReference type="PANTHER" id="PTHR35864">
    <property type="entry name" value="ZINC METALLOPROTEASE MJ0611-RELATED"/>
    <property type="match status" value="1"/>
</dbReference>
<keyword evidence="5 15" id="KW-0645">Protease</keyword>
<evidence type="ECO:0000313" key="15">
    <source>
        <dbReference type="EMBL" id="EIT85524.1"/>
    </source>
</evidence>
<comment type="cofactor">
    <cofactor evidence="1">
        <name>Zn(2+)</name>
        <dbReference type="ChEBI" id="CHEBI:29105"/>
    </cofactor>
</comment>
<dbReference type="eggNOG" id="COG1994">
    <property type="taxonomic scope" value="Bacteria"/>
</dbReference>